<keyword evidence="3 5" id="KW-0378">Hydrolase</keyword>
<organism evidence="7 8">
    <name type="scientific">Thelonectria olida</name>
    <dbReference type="NCBI Taxonomy" id="1576542"/>
    <lineage>
        <taxon>Eukaryota</taxon>
        <taxon>Fungi</taxon>
        <taxon>Dikarya</taxon>
        <taxon>Ascomycota</taxon>
        <taxon>Pezizomycotina</taxon>
        <taxon>Sordariomycetes</taxon>
        <taxon>Hypocreomycetidae</taxon>
        <taxon>Hypocreales</taxon>
        <taxon>Nectriaceae</taxon>
        <taxon>Thelonectria</taxon>
    </lineage>
</organism>
<dbReference type="CDD" id="cd00306">
    <property type="entry name" value="Peptidases_S8_S53"/>
    <property type="match status" value="1"/>
</dbReference>
<dbReference type="InterPro" id="IPR036852">
    <property type="entry name" value="Peptidase_S8/S53_dom_sf"/>
</dbReference>
<reference evidence="7 8" key="1">
    <citation type="journal article" date="2021" name="Nat. Commun.">
        <title>Genetic determinants of endophytism in the Arabidopsis root mycobiome.</title>
        <authorList>
            <person name="Mesny F."/>
            <person name="Miyauchi S."/>
            <person name="Thiergart T."/>
            <person name="Pickel B."/>
            <person name="Atanasova L."/>
            <person name="Karlsson M."/>
            <person name="Huettel B."/>
            <person name="Barry K.W."/>
            <person name="Haridas S."/>
            <person name="Chen C."/>
            <person name="Bauer D."/>
            <person name="Andreopoulos W."/>
            <person name="Pangilinan J."/>
            <person name="LaButti K."/>
            <person name="Riley R."/>
            <person name="Lipzen A."/>
            <person name="Clum A."/>
            <person name="Drula E."/>
            <person name="Henrissat B."/>
            <person name="Kohler A."/>
            <person name="Grigoriev I.V."/>
            <person name="Martin F.M."/>
            <person name="Hacquard S."/>
        </authorList>
    </citation>
    <scope>NUCLEOTIDE SEQUENCE [LARGE SCALE GENOMIC DNA]</scope>
    <source>
        <strain evidence="7 8">MPI-CAGE-CH-0241</strain>
    </source>
</reference>
<evidence type="ECO:0000259" key="6">
    <source>
        <dbReference type="Pfam" id="PF00082"/>
    </source>
</evidence>
<dbReference type="InterPro" id="IPR050131">
    <property type="entry name" value="Peptidase_S8_subtilisin-like"/>
</dbReference>
<protein>
    <submittedName>
        <fullName evidence="7">Peptidase S8/S53 domain-containing protein</fullName>
    </submittedName>
</protein>
<keyword evidence="4 5" id="KW-0720">Serine protease</keyword>
<dbReference type="AlphaFoldDB" id="A0A9P8VQ44"/>
<dbReference type="GO" id="GO:0004252">
    <property type="term" value="F:serine-type endopeptidase activity"/>
    <property type="evidence" value="ECO:0007669"/>
    <property type="project" value="UniProtKB-UniRule"/>
</dbReference>
<evidence type="ECO:0000256" key="5">
    <source>
        <dbReference type="PROSITE-ProRule" id="PRU01240"/>
    </source>
</evidence>
<dbReference type="EMBL" id="JAGPYM010000069">
    <property type="protein sequence ID" value="KAH6869556.1"/>
    <property type="molecule type" value="Genomic_DNA"/>
</dbReference>
<feature type="active site" description="Charge relay system" evidence="5">
    <location>
        <position position="43"/>
    </location>
</feature>
<dbReference type="GO" id="GO:0006508">
    <property type="term" value="P:proteolysis"/>
    <property type="evidence" value="ECO:0007669"/>
    <property type="project" value="UniProtKB-KW"/>
</dbReference>
<keyword evidence="8" id="KW-1185">Reference proteome</keyword>
<dbReference type="PROSITE" id="PS51892">
    <property type="entry name" value="SUBTILASE"/>
    <property type="match status" value="1"/>
</dbReference>
<evidence type="ECO:0000256" key="3">
    <source>
        <dbReference type="ARBA" id="ARBA00022801"/>
    </source>
</evidence>
<sequence length="295" mass="32924">RIKVAILDTGIDIKHPNIYLERRRILKHESFIDGDATVDASGHGTHIAGIVLDLTTNVDLCIAKFVSQPLEGNQTCADMRKALQRARLDWKVNMISLSFGFSKVGPNDPIQKEIEKCLNDNIVVFASASNDGGNRPRTYPGNYHRVLCIHSATGVGDGSSFSPTPETDARDHNFSAVGECVKSCWPVKEPLTADKYKHMSGTSFATPVAVSIAAFMVGYIQRKMPNYDWNVEPLSPEGIQIIFRMMSRGNKRDGYDWISPQWFFTKNIEGKIQQDLIQELRGYPKATDAKSMETK</sequence>
<dbReference type="SUPFAM" id="SSF52743">
    <property type="entry name" value="Subtilisin-like"/>
    <property type="match status" value="1"/>
</dbReference>
<dbReference type="Gene3D" id="3.40.50.200">
    <property type="entry name" value="Peptidase S8/S53 domain"/>
    <property type="match status" value="1"/>
</dbReference>
<dbReference type="PANTHER" id="PTHR43806">
    <property type="entry name" value="PEPTIDASE S8"/>
    <property type="match status" value="1"/>
</dbReference>
<comment type="similarity">
    <text evidence="1 5">Belongs to the peptidase S8 family.</text>
</comment>
<dbReference type="PROSITE" id="PS00136">
    <property type="entry name" value="SUBTILASE_ASP"/>
    <property type="match status" value="1"/>
</dbReference>
<feature type="active site" description="Charge relay system" evidence="5">
    <location>
        <position position="8"/>
    </location>
</feature>
<dbReference type="Pfam" id="PF00082">
    <property type="entry name" value="Peptidase_S8"/>
    <property type="match status" value="1"/>
</dbReference>
<dbReference type="InterPro" id="IPR023827">
    <property type="entry name" value="Peptidase_S8_Asp-AS"/>
</dbReference>
<dbReference type="Proteomes" id="UP000777438">
    <property type="component" value="Unassembled WGS sequence"/>
</dbReference>
<dbReference type="PANTHER" id="PTHR43806:SF11">
    <property type="entry name" value="CEREVISIN-RELATED"/>
    <property type="match status" value="1"/>
</dbReference>
<keyword evidence="2 5" id="KW-0645">Protease</keyword>
<evidence type="ECO:0000313" key="7">
    <source>
        <dbReference type="EMBL" id="KAH6869556.1"/>
    </source>
</evidence>
<dbReference type="InterPro" id="IPR015500">
    <property type="entry name" value="Peptidase_S8_subtilisin-rel"/>
</dbReference>
<name>A0A9P8VQ44_9HYPO</name>
<evidence type="ECO:0000313" key="8">
    <source>
        <dbReference type="Proteomes" id="UP000777438"/>
    </source>
</evidence>
<evidence type="ECO:0000256" key="4">
    <source>
        <dbReference type="ARBA" id="ARBA00022825"/>
    </source>
</evidence>
<gene>
    <name evidence="7" type="ORF">B0T10DRAFT_418360</name>
</gene>
<feature type="active site" description="Charge relay system" evidence="5">
    <location>
        <position position="203"/>
    </location>
</feature>
<proteinExistence type="inferred from homology"/>
<evidence type="ECO:0000256" key="2">
    <source>
        <dbReference type="ARBA" id="ARBA00022670"/>
    </source>
</evidence>
<dbReference type="OrthoDB" id="206201at2759"/>
<dbReference type="PRINTS" id="PR00723">
    <property type="entry name" value="SUBTILISIN"/>
</dbReference>
<feature type="non-terminal residue" evidence="7">
    <location>
        <position position="1"/>
    </location>
</feature>
<feature type="domain" description="Peptidase S8/S53" evidence="6">
    <location>
        <begin position="2"/>
        <end position="220"/>
    </location>
</feature>
<comment type="caution">
    <text evidence="7">The sequence shown here is derived from an EMBL/GenBank/DDBJ whole genome shotgun (WGS) entry which is preliminary data.</text>
</comment>
<dbReference type="InterPro" id="IPR000209">
    <property type="entry name" value="Peptidase_S8/S53_dom"/>
</dbReference>
<evidence type="ECO:0000256" key="1">
    <source>
        <dbReference type="ARBA" id="ARBA00011073"/>
    </source>
</evidence>
<accession>A0A9P8VQ44</accession>